<organism evidence="2 3">
    <name type="scientific">Thiorhodococcus minor</name>
    <dbReference type="NCBI Taxonomy" id="57489"/>
    <lineage>
        <taxon>Bacteria</taxon>
        <taxon>Pseudomonadati</taxon>
        <taxon>Pseudomonadota</taxon>
        <taxon>Gammaproteobacteria</taxon>
        <taxon>Chromatiales</taxon>
        <taxon>Chromatiaceae</taxon>
        <taxon>Thiorhodococcus</taxon>
    </lineage>
</organism>
<dbReference type="AlphaFoldDB" id="A0A6M0K638"/>
<dbReference type="EMBL" id="JAAIJQ010000106">
    <property type="protein sequence ID" value="NEV64714.1"/>
    <property type="molecule type" value="Genomic_DNA"/>
</dbReference>
<reference evidence="2 3" key="1">
    <citation type="submission" date="2020-02" db="EMBL/GenBank/DDBJ databases">
        <title>Genome sequences of Thiorhodococcus mannitoliphagus and Thiorhodococcus minor, purple sulfur photosynthetic bacteria in the gammaproteobacterial family, Chromatiaceae.</title>
        <authorList>
            <person name="Aviles F.A."/>
            <person name="Meyer T.E."/>
            <person name="Kyndt J.A."/>
        </authorList>
    </citation>
    <scope>NUCLEOTIDE SEQUENCE [LARGE SCALE GENOMIC DNA]</scope>
    <source>
        <strain evidence="2 3">DSM 11518</strain>
    </source>
</reference>
<proteinExistence type="predicted"/>
<keyword evidence="3" id="KW-1185">Reference proteome</keyword>
<name>A0A6M0K638_9GAMM</name>
<gene>
    <name evidence="2" type="ORF">G3446_23065</name>
</gene>
<feature type="region of interest" description="Disordered" evidence="1">
    <location>
        <begin position="226"/>
        <end position="267"/>
    </location>
</feature>
<dbReference type="RefSeq" id="WP_164455721.1">
    <property type="nucleotide sequence ID" value="NZ_JAAIJQ010000106.1"/>
</dbReference>
<protein>
    <submittedName>
        <fullName evidence="2">Uncharacterized protein</fullName>
    </submittedName>
</protein>
<sequence length="267" mass="29927">MLFDDERPAFSDLLDEIGEHYGRTVSGATKLTWWRLLAAQLDLDTLRILLDRHLLDAERGRFFPQPADLVALLERTRDGRPSADEAWALALESFDEAATVCVTDEILGALRAAAPVWSAGDRIGARLAFKAAYERAVAEPRRQGRRPRWQLSLGWDAERRQVAAQQAVASGRLSADAVHHLLPAPLTVAREGQAVKRLAGPAGSLPRDPDAETHQRLRALRELIQRSTERPGTAQAERAALRRERMTRHKRQALTALEQRRARQPVR</sequence>
<evidence type="ECO:0000313" key="3">
    <source>
        <dbReference type="Proteomes" id="UP000483379"/>
    </source>
</evidence>
<accession>A0A6M0K638</accession>
<evidence type="ECO:0000313" key="2">
    <source>
        <dbReference type="EMBL" id="NEV64714.1"/>
    </source>
</evidence>
<evidence type="ECO:0000256" key="1">
    <source>
        <dbReference type="SAM" id="MobiDB-lite"/>
    </source>
</evidence>
<comment type="caution">
    <text evidence="2">The sequence shown here is derived from an EMBL/GenBank/DDBJ whole genome shotgun (WGS) entry which is preliminary data.</text>
</comment>
<dbReference type="Proteomes" id="UP000483379">
    <property type="component" value="Unassembled WGS sequence"/>
</dbReference>